<dbReference type="EMBL" id="BAAACA010000014">
    <property type="protein sequence ID" value="GAA0593576.1"/>
    <property type="molecule type" value="Genomic_DNA"/>
</dbReference>
<proteinExistence type="predicted"/>
<gene>
    <name evidence="2" type="ORF">GCM10010394_23650</name>
</gene>
<evidence type="ECO:0000256" key="1">
    <source>
        <dbReference type="SAM" id="MobiDB-lite"/>
    </source>
</evidence>
<dbReference type="Proteomes" id="UP001500668">
    <property type="component" value="Unassembled WGS sequence"/>
</dbReference>
<keyword evidence="3" id="KW-1185">Reference proteome</keyword>
<evidence type="ECO:0000313" key="2">
    <source>
        <dbReference type="EMBL" id="GAA0593576.1"/>
    </source>
</evidence>
<accession>A0ABN1FM52</accession>
<organism evidence="2 3">
    <name type="scientific">Streptomyces crystallinus</name>
    <dbReference type="NCBI Taxonomy" id="68191"/>
    <lineage>
        <taxon>Bacteria</taxon>
        <taxon>Bacillati</taxon>
        <taxon>Actinomycetota</taxon>
        <taxon>Actinomycetes</taxon>
        <taxon>Kitasatosporales</taxon>
        <taxon>Streptomycetaceae</taxon>
        <taxon>Streptomyces</taxon>
    </lineage>
</organism>
<reference evidence="2 3" key="1">
    <citation type="journal article" date="2019" name="Int. J. Syst. Evol. Microbiol.">
        <title>The Global Catalogue of Microorganisms (GCM) 10K type strain sequencing project: providing services to taxonomists for standard genome sequencing and annotation.</title>
        <authorList>
            <consortium name="The Broad Institute Genomics Platform"/>
            <consortium name="The Broad Institute Genome Sequencing Center for Infectious Disease"/>
            <person name="Wu L."/>
            <person name="Ma J."/>
        </authorList>
    </citation>
    <scope>NUCLEOTIDE SEQUENCE [LARGE SCALE GENOMIC DNA]</scope>
    <source>
        <strain evidence="2 3">JCM 5067</strain>
    </source>
</reference>
<feature type="region of interest" description="Disordered" evidence="1">
    <location>
        <begin position="50"/>
        <end position="69"/>
    </location>
</feature>
<protein>
    <submittedName>
        <fullName evidence="2">Uncharacterized protein</fullName>
    </submittedName>
</protein>
<sequence>MGSASAARATAGSSTAAVTALNRRAPAVAILGGNAERMAVMVAFLGTSRTRGRRSLPDQDAAEWYGGGS</sequence>
<comment type="caution">
    <text evidence="2">The sequence shown here is derived from an EMBL/GenBank/DDBJ whole genome shotgun (WGS) entry which is preliminary data.</text>
</comment>
<name>A0ABN1FM52_9ACTN</name>
<evidence type="ECO:0000313" key="3">
    <source>
        <dbReference type="Proteomes" id="UP001500668"/>
    </source>
</evidence>